<name>A0A6J6PUA6_9ZZZZ</name>
<sequence>MEPVTFWKPHALAKPHADQLELSMGDRVTSTIELDGVPVGTAGRVILANGFNWQRYRVLFANGAEHGDLDQRSIAPAGKTAKRLAKAAAKR</sequence>
<proteinExistence type="predicted"/>
<organism evidence="1">
    <name type="scientific">freshwater metagenome</name>
    <dbReference type="NCBI Taxonomy" id="449393"/>
    <lineage>
        <taxon>unclassified sequences</taxon>
        <taxon>metagenomes</taxon>
        <taxon>ecological metagenomes</taxon>
    </lineage>
</organism>
<gene>
    <name evidence="1" type="ORF">UFOPK2366_01307</name>
</gene>
<reference evidence="1" key="1">
    <citation type="submission" date="2020-05" db="EMBL/GenBank/DDBJ databases">
        <authorList>
            <person name="Chiriac C."/>
            <person name="Salcher M."/>
            <person name="Ghai R."/>
            <person name="Kavagutti S V."/>
        </authorList>
    </citation>
    <scope>NUCLEOTIDE SEQUENCE</scope>
</reference>
<protein>
    <submittedName>
        <fullName evidence="1">Unannotated protein</fullName>
    </submittedName>
</protein>
<dbReference type="EMBL" id="CAEZXM010000254">
    <property type="protein sequence ID" value="CAB4701982.1"/>
    <property type="molecule type" value="Genomic_DNA"/>
</dbReference>
<accession>A0A6J6PUA6</accession>
<dbReference type="AlphaFoldDB" id="A0A6J6PUA6"/>
<evidence type="ECO:0000313" key="1">
    <source>
        <dbReference type="EMBL" id="CAB4701982.1"/>
    </source>
</evidence>